<gene>
    <name evidence="4" type="ORF">PHISCL_05262</name>
</gene>
<accession>A0A3A2ZZB4</accession>
<evidence type="ECO:0000313" key="4">
    <source>
        <dbReference type="EMBL" id="RJE22401.1"/>
    </source>
</evidence>
<evidence type="ECO:0000256" key="1">
    <source>
        <dbReference type="PROSITE-ProRule" id="PRU00042"/>
    </source>
</evidence>
<feature type="domain" description="C2H2-type" evidence="3">
    <location>
        <begin position="276"/>
        <end position="304"/>
    </location>
</feature>
<feature type="region of interest" description="Disordered" evidence="2">
    <location>
        <begin position="465"/>
        <end position="494"/>
    </location>
</feature>
<reference evidence="5" key="1">
    <citation type="submission" date="2017-02" db="EMBL/GenBank/DDBJ databases">
        <authorList>
            <person name="Tafer H."/>
            <person name="Lopandic K."/>
        </authorList>
    </citation>
    <scope>NUCLEOTIDE SEQUENCE [LARGE SCALE GENOMIC DNA]</scope>
    <source>
        <strain evidence="5">CBS 366.77</strain>
    </source>
</reference>
<keyword evidence="1" id="KW-0479">Metal-binding</keyword>
<dbReference type="InterPro" id="IPR013087">
    <property type="entry name" value="Znf_C2H2_type"/>
</dbReference>
<feature type="region of interest" description="Disordered" evidence="2">
    <location>
        <begin position="149"/>
        <end position="178"/>
    </location>
</feature>
<evidence type="ECO:0000256" key="2">
    <source>
        <dbReference type="SAM" id="MobiDB-lite"/>
    </source>
</evidence>
<dbReference type="GO" id="GO:0008270">
    <property type="term" value="F:zinc ion binding"/>
    <property type="evidence" value="ECO:0007669"/>
    <property type="project" value="UniProtKB-KW"/>
</dbReference>
<proteinExistence type="predicted"/>
<organism evidence="4 5">
    <name type="scientific">Aspergillus sclerotialis</name>
    <dbReference type="NCBI Taxonomy" id="2070753"/>
    <lineage>
        <taxon>Eukaryota</taxon>
        <taxon>Fungi</taxon>
        <taxon>Dikarya</taxon>
        <taxon>Ascomycota</taxon>
        <taxon>Pezizomycotina</taxon>
        <taxon>Eurotiomycetes</taxon>
        <taxon>Eurotiomycetidae</taxon>
        <taxon>Eurotiales</taxon>
        <taxon>Aspergillaceae</taxon>
        <taxon>Aspergillus</taxon>
        <taxon>Aspergillus subgen. Polypaecilum</taxon>
    </lineage>
</organism>
<feature type="region of interest" description="Disordered" evidence="2">
    <location>
        <begin position="219"/>
        <end position="267"/>
    </location>
</feature>
<protein>
    <recommendedName>
        <fullName evidence="3">C2H2-type domain-containing protein</fullName>
    </recommendedName>
</protein>
<dbReference type="SMART" id="SM00355">
    <property type="entry name" value="ZnF_C2H2"/>
    <property type="match status" value="3"/>
</dbReference>
<evidence type="ECO:0000259" key="3">
    <source>
        <dbReference type="PROSITE" id="PS50157"/>
    </source>
</evidence>
<dbReference type="OrthoDB" id="5399138at2759"/>
<dbReference type="STRING" id="2070753.A0A3A2ZZB4"/>
<feature type="compositionally biased region" description="Low complexity" evidence="2">
    <location>
        <begin position="219"/>
        <end position="241"/>
    </location>
</feature>
<keyword evidence="5" id="KW-1185">Reference proteome</keyword>
<keyword evidence="1" id="KW-0862">Zinc</keyword>
<comment type="caution">
    <text evidence="4">The sequence shown here is derived from an EMBL/GenBank/DDBJ whole genome shotgun (WGS) entry which is preliminary data.</text>
</comment>
<evidence type="ECO:0000313" key="5">
    <source>
        <dbReference type="Proteomes" id="UP000266188"/>
    </source>
</evidence>
<dbReference type="AlphaFoldDB" id="A0A3A2ZZB4"/>
<feature type="compositionally biased region" description="Basic and acidic residues" evidence="2">
    <location>
        <begin position="465"/>
        <end position="474"/>
    </location>
</feature>
<keyword evidence="1" id="KW-0863">Zinc-finger</keyword>
<feature type="domain" description="C2H2-type" evidence="3">
    <location>
        <begin position="343"/>
        <end position="374"/>
    </location>
</feature>
<dbReference type="EMBL" id="MVGC01000170">
    <property type="protein sequence ID" value="RJE22401.1"/>
    <property type="molecule type" value="Genomic_DNA"/>
</dbReference>
<feature type="compositionally biased region" description="Polar residues" evidence="2">
    <location>
        <begin position="476"/>
        <end position="494"/>
    </location>
</feature>
<name>A0A3A2ZZB4_9EURO</name>
<sequence length="590" mass="66393">MEECLPVSSEHTNLFDAYFGDPNLSIHQSTNGLDGLQSLGMDPQLTASFTSPSFSMDSALGSEVSPPAQLMYMEGSREQSIQPWLLDEIEGRELGNDSSVPLQQPFTNQFTPERGIDTGVSSSVSNRIAAPHTGLPRRRSLYLMQHSGRDKGPIVIPNPTALNPMERWRESPPEDEPASMTAILNALKETPPEQPVQHGTDSTQDAEHFTNAFLQYRRAASTTSGGSSGSSRISQQSGRSHSSTHDPIAVPNRQRRGRVAKATRRDRNTAIKQRRYCCTFCCDRFKNKYDWARHEKSLHVNLETWYCAPFGTTVVSPLTQRKHCAFCNEVDPDSRHLDRHAYRACESDSGARRSFRRKDHLVQHLQLIHNVEAPPALDDWKIGHSVITSRCGFCDQRLNTWDQRVEHLAEHFRKGATMDEWRGEHDFPVEFAAQIVKSLPPYLIGSESKSLIPFSATNSDVRDHHEQISSRARDSVNLTDRPQSPSRSAQEPSAASLQSLVPAVSTAQLSSFTQVLTLHLSRYAREQMKEGIIPTDEMFQQESRRLLYDSEDSWNQTIADNPEWLSAFRGLYCDENVDHNEADQQLTGPP</sequence>
<dbReference type="PROSITE" id="PS00028">
    <property type="entry name" value="ZINC_FINGER_C2H2_1"/>
    <property type="match status" value="1"/>
</dbReference>
<dbReference type="PROSITE" id="PS50157">
    <property type="entry name" value="ZINC_FINGER_C2H2_2"/>
    <property type="match status" value="2"/>
</dbReference>
<feature type="compositionally biased region" description="Basic residues" evidence="2">
    <location>
        <begin position="253"/>
        <end position="262"/>
    </location>
</feature>
<dbReference type="Proteomes" id="UP000266188">
    <property type="component" value="Unassembled WGS sequence"/>
</dbReference>